<sequence length="89" mass="10571">MIPPHRARVPVRDQPSNGTMGEASHFQPPGRDELDRTGPEDFFGRRSREPWWMHDALRLKLVKADRSIFFDLIWSWGEARRFWKLRVLG</sequence>
<evidence type="ECO:0000256" key="1">
    <source>
        <dbReference type="SAM" id="MobiDB-lite"/>
    </source>
</evidence>
<feature type="region of interest" description="Disordered" evidence="1">
    <location>
        <begin position="1"/>
        <end position="40"/>
    </location>
</feature>
<keyword evidence="3" id="KW-1185">Reference proteome</keyword>
<dbReference type="AlphaFoldDB" id="A0AAD5RI54"/>
<proteinExistence type="predicted"/>
<reference evidence="2" key="1">
    <citation type="submission" date="2022-07" db="EMBL/GenBank/DDBJ databases">
        <title>Draft genome sequence of Zalerion maritima ATCC 34329, a (micro)plastics degrading marine fungus.</title>
        <authorList>
            <person name="Paco A."/>
            <person name="Goncalves M.F.M."/>
            <person name="Rocha-Santos T.A.P."/>
            <person name="Alves A."/>
        </authorList>
    </citation>
    <scope>NUCLEOTIDE SEQUENCE</scope>
    <source>
        <strain evidence="2">ATCC 34329</strain>
    </source>
</reference>
<accession>A0AAD5RI54</accession>
<name>A0AAD5RI54_9PEZI</name>
<evidence type="ECO:0000313" key="2">
    <source>
        <dbReference type="EMBL" id="KAJ2894661.1"/>
    </source>
</evidence>
<protein>
    <submittedName>
        <fullName evidence="2">Uncharacterized protein</fullName>
    </submittedName>
</protein>
<evidence type="ECO:0000313" key="3">
    <source>
        <dbReference type="Proteomes" id="UP001201980"/>
    </source>
</evidence>
<dbReference type="Proteomes" id="UP001201980">
    <property type="component" value="Unassembled WGS sequence"/>
</dbReference>
<organism evidence="2 3">
    <name type="scientific">Zalerion maritima</name>
    <dbReference type="NCBI Taxonomy" id="339359"/>
    <lineage>
        <taxon>Eukaryota</taxon>
        <taxon>Fungi</taxon>
        <taxon>Dikarya</taxon>
        <taxon>Ascomycota</taxon>
        <taxon>Pezizomycotina</taxon>
        <taxon>Sordariomycetes</taxon>
        <taxon>Lulworthiomycetidae</taxon>
        <taxon>Lulworthiales</taxon>
        <taxon>Lulworthiaceae</taxon>
        <taxon>Zalerion</taxon>
    </lineage>
</organism>
<dbReference type="EMBL" id="JAKWBI020000469">
    <property type="protein sequence ID" value="KAJ2894661.1"/>
    <property type="molecule type" value="Genomic_DNA"/>
</dbReference>
<gene>
    <name evidence="2" type="ORF">MKZ38_007319</name>
</gene>
<comment type="caution">
    <text evidence="2">The sequence shown here is derived from an EMBL/GenBank/DDBJ whole genome shotgun (WGS) entry which is preliminary data.</text>
</comment>
<feature type="compositionally biased region" description="Basic and acidic residues" evidence="1">
    <location>
        <begin position="30"/>
        <end position="40"/>
    </location>
</feature>